<dbReference type="OrthoDB" id="7281440at2"/>
<sequence>MVALRASLTAVALTAALATAAALPHSAALAQGAPAVAAPAAKLDPATENYVKESARQDRTAIDASKLVLEMSARTPVREAAKKVLDERTKAQHRLTTATTVQALGLRPDKAGDDGEAVEALRKTAPEGVDRAYLRLAIENHEATLRLQESYGRDGANDALRSHAMAAAIEIEARIGDLKRLAAELDG</sequence>
<dbReference type="PANTHER" id="PTHR38593">
    <property type="entry name" value="BLR2558 PROTEIN"/>
    <property type="match status" value="1"/>
</dbReference>
<accession>A0A3N1KW70</accession>
<name>A0A3N1KW70_9PROT</name>
<evidence type="ECO:0000313" key="3">
    <source>
        <dbReference type="EMBL" id="ROP83477.1"/>
    </source>
</evidence>
<keyword evidence="1" id="KW-0732">Signal</keyword>
<dbReference type="Gene3D" id="1.20.1260.10">
    <property type="match status" value="1"/>
</dbReference>
<dbReference type="EMBL" id="RJKX01000016">
    <property type="protein sequence ID" value="ROP83477.1"/>
    <property type="molecule type" value="Genomic_DNA"/>
</dbReference>
<dbReference type="InterPro" id="IPR012347">
    <property type="entry name" value="Ferritin-like"/>
</dbReference>
<dbReference type="Pfam" id="PF13628">
    <property type="entry name" value="DUF4142"/>
    <property type="match status" value="1"/>
</dbReference>
<comment type="caution">
    <text evidence="3">The sequence shown here is derived from an EMBL/GenBank/DDBJ whole genome shotgun (WGS) entry which is preliminary data.</text>
</comment>
<feature type="chain" id="PRO_5018138893" evidence="1">
    <location>
        <begin position="31"/>
        <end position="187"/>
    </location>
</feature>
<protein>
    <submittedName>
        <fullName evidence="3">Putative outer membrane protein</fullName>
    </submittedName>
</protein>
<dbReference type="PANTHER" id="PTHR38593:SF1">
    <property type="entry name" value="BLR2558 PROTEIN"/>
    <property type="match status" value="1"/>
</dbReference>
<dbReference type="Proteomes" id="UP000278222">
    <property type="component" value="Unassembled WGS sequence"/>
</dbReference>
<dbReference type="RefSeq" id="WP_123693102.1">
    <property type="nucleotide sequence ID" value="NZ_AP019700.1"/>
</dbReference>
<evidence type="ECO:0000313" key="4">
    <source>
        <dbReference type="Proteomes" id="UP000278222"/>
    </source>
</evidence>
<evidence type="ECO:0000256" key="1">
    <source>
        <dbReference type="SAM" id="SignalP"/>
    </source>
</evidence>
<gene>
    <name evidence="3" type="ORF">EDC65_4124</name>
</gene>
<keyword evidence="4" id="KW-1185">Reference proteome</keyword>
<feature type="domain" description="DUF4142" evidence="2">
    <location>
        <begin position="47"/>
        <end position="179"/>
    </location>
</feature>
<proteinExistence type="predicted"/>
<dbReference type="AlphaFoldDB" id="A0A3N1KW70"/>
<feature type="signal peptide" evidence="1">
    <location>
        <begin position="1"/>
        <end position="30"/>
    </location>
</feature>
<organism evidence="3 4">
    <name type="scientific">Stella humosa</name>
    <dbReference type="NCBI Taxonomy" id="94"/>
    <lineage>
        <taxon>Bacteria</taxon>
        <taxon>Pseudomonadati</taxon>
        <taxon>Pseudomonadota</taxon>
        <taxon>Alphaproteobacteria</taxon>
        <taxon>Rhodospirillales</taxon>
        <taxon>Stellaceae</taxon>
        <taxon>Stella</taxon>
    </lineage>
</organism>
<reference evidence="3 4" key="1">
    <citation type="submission" date="2018-11" db="EMBL/GenBank/DDBJ databases">
        <title>Genomic Encyclopedia of Type Strains, Phase IV (KMG-IV): sequencing the most valuable type-strain genomes for metagenomic binning, comparative biology and taxonomic classification.</title>
        <authorList>
            <person name="Goeker M."/>
        </authorList>
    </citation>
    <scope>NUCLEOTIDE SEQUENCE [LARGE SCALE GENOMIC DNA]</scope>
    <source>
        <strain evidence="3 4">DSM 5900</strain>
    </source>
</reference>
<evidence type="ECO:0000259" key="2">
    <source>
        <dbReference type="Pfam" id="PF13628"/>
    </source>
</evidence>
<dbReference type="InterPro" id="IPR025419">
    <property type="entry name" value="DUF4142"/>
</dbReference>